<gene>
    <name evidence="9" type="ORF">SDENCHOL_20812</name>
</gene>
<keyword evidence="2" id="KW-0418">Kinase</keyword>
<evidence type="ECO:0000256" key="4">
    <source>
        <dbReference type="SAM" id="MobiDB-lite"/>
    </source>
</evidence>
<dbReference type="Gene3D" id="3.30.450.20">
    <property type="entry name" value="PAS domain"/>
    <property type="match status" value="1"/>
</dbReference>
<sequence length="724" mass="80876">MHNSIFSPDRVRLTWRDFLSAVLLPCLILSLAVLGLGLYGYGTTRNIIYKNAASDLRAIARLKTSQIEHWLTDQSDIAHMMAAPDFLHDLQTWLAGGQRDESLKQRLIDHLSISDTLAEPRSIALRDSAGELLLAAGTMADSPAAQRLARQAASSGKIVFEPLHFANAPAVQGRARPPIETGYFIPLRGTEDNLDLDRNSTATATVIHMRTRPEYRLYPLLQIWPGSSPSAETILLHRAGEHVIYLNPLRHLPNSALHTQRPLADNALIGSQALIRGEGFFEGNDYRGIASLAYVLPVAGTPWMLAAKIDRTEVLHDLRILIGSMALLCCLLLAACAYWLTRHKQRELHLNHLLAEYDDLYQNAPCGYHSLDKNGIIRRINQTELNMLGYQREEVIGKMNVRQILTPASLRIFQHNFPRQIGGKEIQDLELEMIRKDGSILPVLINASSIRDRKGNFLMSRTTINDLSTRKAIEAQLLESREQLHELARHNDSIRETERKHMARELHDEFGQMLTLLKMHISLLQVQFDTLPDLVDKTEEMRVLVERIISMIRNMTSNLRPAALDLGIAGALEWLAADFARNTGLTCNYSGPDQEPRLDEPTATAIFRIAQESLTNVARHADASRVNIRLNQDHGILRLTVNDNGRGFDVNQVAAGRKNFGLLGMQERISMLDGRFHLSSTPGQGTRIDIELPLTVSTPSTPPGFPAHSVHPAHSAHPEHSVSP</sequence>
<reference evidence="9" key="1">
    <citation type="submission" date="2017-03" db="EMBL/GenBank/DDBJ databases">
        <authorList>
            <consortium name="AG Boll"/>
        </authorList>
    </citation>
    <scope>NUCLEOTIDE SEQUENCE [LARGE SCALE GENOMIC DNA]</scope>
    <source>
        <strain evidence="9">Chol</strain>
    </source>
</reference>
<name>A0A7Z7HS86_9PROT</name>
<dbReference type="CDD" id="cd00130">
    <property type="entry name" value="PAS"/>
    <property type="match status" value="1"/>
</dbReference>
<dbReference type="EMBL" id="LT837803">
    <property type="protein sequence ID" value="SMB29382.1"/>
    <property type="molecule type" value="Genomic_DNA"/>
</dbReference>
<dbReference type="PANTHER" id="PTHR24421">
    <property type="entry name" value="NITRATE/NITRITE SENSOR PROTEIN NARX-RELATED"/>
    <property type="match status" value="1"/>
</dbReference>
<dbReference type="InterPro" id="IPR050482">
    <property type="entry name" value="Sensor_HK_TwoCompSys"/>
</dbReference>
<evidence type="ECO:0008006" key="11">
    <source>
        <dbReference type="Google" id="ProtNLM"/>
    </source>
</evidence>
<keyword evidence="5" id="KW-1133">Transmembrane helix</keyword>
<dbReference type="GO" id="GO:0016020">
    <property type="term" value="C:membrane"/>
    <property type="evidence" value="ECO:0007669"/>
    <property type="project" value="InterPro"/>
</dbReference>
<keyword evidence="10" id="KW-1185">Reference proteome</keyword>
<organism evidence="9 10">
    <name type="scientific">Sterolibacterium denitrificans</name>
    <dbReference type="NCBI Taxonomy" id="157592"/>
    <lineage>
        <taxon>Bacteria</taxon>
        <taxon>Pseudomonadati</taxon>
        <taxon>Pseudomonadota</taxon>
        <taxon>Betaproteobacteria</taxon>
        <taxon>Nitrosomonadales</taxon>
        <taxon>Sterolibacteriaceae</taxon>
        <taxon>Sterolibacterium</taxon>
    </lineage>
</organism>
<dbReference type="InterPro" id="IPR003594">
    <property type="entry name" value="HATPase_dom"/>
</dbReference>
<feature type="domain" description="PAS" evidence="7">
    <location>
        <begin position="353"/>
        <end position="424"/>
    </location>
</feature>
<dbReference type="InterPro" id="IPR005467">
    <property type="entry name" value="His_kinase_dom"/>
</dbReference>
<dbReference type="RefSeq" id="WP_154717223.1">
    <property type="nucleotide sequence ID" value="NZ_LT837803.1"/>
</dbReference>
<evidence type="ECO:0000259" key="6">
    <source>
        <dbReference type="PROSITE" id="PS50109"/>
    </source>
</evidence>
<dbReference type="GO" id="GO:0046983">
    <property type="term" value="F:protein dimerization activity"/>
    <property type="evidence" value="ECO:0007669"/>
    <property type="project" value="InterPro"/>
</dbReference>
<dbReference type="InterPro" id="IPR011712">
    <property type="entry name" value="Sig_transdc_His_kin_sub3_dim/P"/>
</dbReference>
<keyword evidence="5" id="KW-0472">Membrane</keyword>
<dbReference type="PANTHER" id="PTHR24421:SF59">
    <property type="entry name" value="OXYGEN SENSOR HISTIDINE KINASE NREB"/>
    <property type="match status" value="1"/>
</dbReference>
<evidence type="ECO:0000256" key="1">
    <source>
        <dbReference type="ARBA" id="ARBA00022679"/>
    </source>
</evidence>
<feature type="compositionally biased region" description="Low complexity" evidence="4">
    <location>
        <begin position="706"/>
        <end position="715"/>
    </location>
</feature>
<accession>A0A7Z7HS86</accession>
<dbReference type="CDD" id="cd18774">
    <property type="entry name" value="PDC2_HK_sensor"/>
    <property type="match status" value="1"/>
</dbReference>
<dbReference type="InterPro" id="IPR001610">
    <property type="entry name" value="PAC"/>
</dbReference>
<dbReference type="InterPro" id="IPR036890">
    <property type="entry name" value="HATPase_C_sf"/>
</dbReference>
<dbReference type="SMART" id="SM00091">
    <property type="entry name" value="PAS"/>
    <property type="match status" value="1"/>
</dbReference>
<dbReference type="Pfam" id="PF02518">
    <property type="entry name" value="HATPase_c"/>
    <property type="match status" value="1"/>
</dbReference>
<evidence type="ECO:0000259" key="7">
    <source>
        <dbReference type="PROSITE" id="PS50112"/>
    </source>
</evidence>
<dbReference type="PROSITE" id="PS50109">
    <property type="entry name" value="HIS_KIN"/>
    <property type="match status" value="1"/>
</dbReference>
<dbReference type="NCBIfam" id="TIGR00229">
    <property type="entry name" value="sensory_box"/>
    <property type="match status" value="1"/>
</dbReference>
<dbReference type="Pfam" id="PF07730">
    <property type="entry name" value="HisKA_3"/>
    <property type="match status" value="1"/>
</dbReference>
<dbReference type="Gene3D" id="1.20.5.1930">
    <property type="match status" value="1"/>
</dbReference>
<proteinExistence type="predicted"/>
<dbReference type="InterPro" id="IPR035965">
    <property type="entry name" value="PAS-like_dom_sf"/>
</dbReference>
<protein>
    <recommendedName>
        <fullName evidence="11">Histidine kinase</fullName>
    </recommendedName>
</protein>
<feature type="region of interest" description="Disordered" evidence="4">
    <location>
        <begin position="696"/>
        <end position="724"/>
    </location>
</feature>
<dbReference type="InterPro" id="IPR000700">
    <property type="entry name" value="PAS-assoc_C"/>
</dbReference>
<dbReference type="SMART" id="SM00086">
    <property type="entry name" value="PAC"/>
    <property type="match status" value="1"/>
</dbReference>
<dbReference type="PROSITE" id="PS50113">
    <property type="entry name" value="PAC"/>
    <property type="match status" value="1"/>
</dbReference>
<feature type="domain" description="PAC" evidence="8">
    <location>
        <begin position="427"/>
        <end position="479"/>
    </location>
</feature>
<dbReference type="Proteomes" id="UP000242886">
    <property type="component" value="Chromosome SDENCHOL"/>
</dbReference>
<keyword evidence="5" id="KW-0812">Transmembrane</keyword>
<feature type="transmembrane region" description="Helical" evidence="5">
    <location>
        <begin position="18"/>
        <end position="41"/>
    </location>
</feature>
<evidence type="ECO:0000313" key="9">
    <source>
        <dbReference type="EMBL" id="SMB29382.1"/>
    </source>
</evidence>
<evidence type="ECO:0000256" key="5">
    <source>
        <dbReference type="SAM" id="Phobius"/>
    </source>
</evidence>
<keyword evidence="1" id="KW-0808">Transferase</keyword>
<feature type="transmembrane region" description="Helical" evidence="5">
    <location>
        <begin position="318"/>
        <end position="340"/>
    </location>
</feature>
<dbReference type="SMART" id="SM00387">
    <property type="entry name" value="HATPase_c"/>
    <property type="match status" value="1"/>
</dbReference>
<evidence type="ECO:0000313" key="10">
    <source>
        <dbReference type="Proteomes" id="UP000242886"/>
    </source>
</evidence>
<evidence type="ECO:0000256" key="3">
    <source>
        <dbReference type="ARBA" id="ARBA00023012"/>
    </source>
</evidence>
<dbReference type="InterPro" id="IPR000014">
    <property type="entry name" value="PAS"/>
</dbReference>
<dbReference type="AlphaFoldDB" id="A0A7Z7HS86"/>
<dbReference type="GO" id="GO:0000155">
    <property type="term" value="F:phosphorelay sensor kinase activity"/>
    <property type="evidence" value="ECO:0007669"/>
    <property type="project" value="InterPro"/>
</dbReference>
<keyword evidence="3" id="KW-0902">Two-component regulatory system</keyword>
<dbReference type="SUPFAM" id="SSF55785">
    <property type="entry name" value="PYP-like sensor domain (PAS domain)"/>
    <property type="match status" value="1"/>
</dbReference>
<dbReference type="SUPFAM" id="SSF55874">
    <property type="entry name" value="ATPase domain of HSP90 chaperone/DNA topoisomerase II/histidine kinase"/>
    <property type="match status" value="1"/>
</dbReference>
<dbReference type="CDD" id="cd16917">
    <property type="entry name" value="HATPase_UhpB-NarQ-NarX-like"/>
    <property type="match status" value="1"/>
</dbReference>
<evidence type="ECO:0000256" key="2">
    <source>
        <dbReference type="ARBA" id="ARBA00022777"/>
    </source>
</evidence>
<dbReference type="PROSITE" id="PS50112">
    <property type="entry name" value="PAS"/>
    <property type="match status" value="1"/>
</dbReference>
<dbReference type="Pfam" id="PF13426">
    <property type="entry name" value="PAS_9"/>
    <property type="match status" value="1"/>
</dbReference>
<dbReference type="Gene3D" id="3.30.565.10">
    <property type="entry name" value="Histidine kinase-like ATPase, C-terminal domain"/>
    <property type="match status" value="1"/>
</dbReference>
<evidence type="ECO:0000259" key="8">
    <source>
        <dbReference type="PROSITE" id="PS50113"/>
    </source>
</evidence>
<feature type="domain" description="Histidine kinase" evidence="6">
    <location>
        <begin position="505"/>
        <end position="696"/>
    </location>
</feature>